<dbReference type="GO" id="GO:0006749">
    <property type="term" value="P:glutathione metabolic process"/>
    <property type="evidence" value="ECO:0007669"/>
    <property type="project" value="TreeGrafter"/>
</dbReference>
<reference evidence="4 5" key="1">
    <citation type="submission" date="2019-03" db="EMBL/GenBank/DDBJ databases">
        <title>Genomic Encyclopedia of Type Strains, Phase IV (KMG-IV): sequencing the most valuable type-strain genomes for metagenomic binning, comparative biology and taxonomic classification.</title>
        <authorList>
            <person name="Goeker M."/>
        </authorList>
    </citation>
    <scope>NUCLEOTIDE SEQUENCE [LARGE SCALE GENOMIC DNA]</scope>
    <source>
        <strain evidence="4 5">DSM 9035</strain>
    </source>
</reference>
<dbReference type="InterPro" id="IPR008040">
    <property type="entry name" value="Hydant_A_N"/>
</dbReference>
<name>A0A4R3LRH7_9HYPH</name>
<dbReference type="Pfam" id="PF01968">
    <property type="entry name" value="Hydantoinase_A"/>
    <property type="match status" value="1"/>
</dbReference>
<protein>
    <submittedName>
        <fullName evidence="4">N-methylhydantoinase A</fullName>
    </submittedName>
</protein>
<dbReference type="InterPro" id="IPR049517">
    <property type="entry name" value="ACX-like_C"/>
</dbReference>
<dbReference type="InterPro" id="IPR045079">
    <property type="entry name" value="Oxoprolinase-like"/>
</dbReference>
<dbReference type="GO" id="GO:0017168">
    <property type="term" value="F:5-oxoprolinase (ATP-hydrolyzing) activity"/>
    <property type="evidence" value="ECO:0007669"/>
    <property type="project" value="TreeGrafter"/>
</dbReference>
<dbReference type="PANTHER" id="PTHR11365">
    <property type="entry name" value="5-OXOPROLINASE RELATED"/>
    <property type="match status" value="1"/>
</dbReference>
<feature type="domain" description="Hydantoinase/oxoprolinase N-terminal" evidence="2">
    <location>
        <begin position="9"/>
        <end position="181"/>
    </location>
</feature>
<organism evidence="4 5">
    <name type="scientific">Aquabacter spiritensis</name>
    <dbReference type="NCBI Taxonomy" id="933073"/>
    <lineage>
        <taxon>Bacteria</taxon>
        <taxon>Pseudomonadati</taxon>
        <taxon>Pseudomonadota</taxon>
        <taxon>Alphaproteobacteria</taxon>
        <taxon>Hyphomicrobiales</taxon>
        <taxon>Xanthobacteraceae</taxon>
        <taxon>Aquabacter</taxon>
    </lineage>
</organism>
<dbReference type="GO" id="GO:0005829">
    <property type="term" value="C:cytosol"/>
    <property type="evidence" value="ECO:0007669"/>
    <property type="project" value="TreeGrafter"/>
</dbReference>
<feature type="domain" description="Hydantoinase A/oxoprolinase" evidence="1">
    <location>
        <begin position="203"/>
        <end position="484"/>
    </location>
</feature>
<proteinExistence type="predicted"/>
<dbReference type="EMBL" id="SMAI01000014">
    <property type="protein sequence ID" value="TCT02239.1"/>
    <property type="molecule type" value="Genomic_DNA"/>
</dbReference>
<evidence type="ECO:0000259" key="1">
    <source>
        <dbReference type="Pfam" id="PF01968"/>
    </source>
</evidence>
<dbReference type="Pfam" id="PF19278">
    <property type="entry name" value="Hydant_A_C"/>
    <property type="match status" value="1"/>
</dbReference>
<feature type="domain" description="Acetophenone carboxylase-like C-terminal" evidence="3">
    <location>
        <begin position="534"/>
        <end position="665"/>
    </location>
</feature>
<evidence type="ECO:0000313" key="4">
    <source>
        <dbReference type="EMBL" id="TCT02239.1"/>
    </source>
</evidence>
<dbReference type="InterPro" id="IPR002821">
    <property type="entry name" value="Hydantoinase_A"/>
</dbReference>
<dbReference type="Pfam" id="PF05378">
    <property type="entry name" value="Hydant_A_N"/>
    <property type="match status" value="1"/>
</dbReference>
<evidence type="ECO:0000313" key="5">
    <source>
        <dbReference type="Proteomes" id="UP000294664"/>
    </source>
</evidence>
<accession>A0A4R3LRH7</accession>
<dbReference type="PANTHER" id="PTHR11365:SF23">
    <property type="entry name" value="HYPOTHETICAL 5-OXOPROLINASE (EUROFUNG)-RELATED"/>
    <property type="match status" value="1"/>
</dbReference>
<evidence type="ECO:0000259" key="2">
    <source>
        <dbReference type="Pfam" id="PF05378"/>
    </source>
</evidence>
<dbReference type="Proteomes" id="UP000294664">
    <property type="component" value="Unassembled WGS sequence"/>
</dbReference>
<gene>
    <name evidence="4" type="ORF">EDC64_114100</name>
</gene>
<evidence type="ECO:0000259" key="3">
    <source>
        <dbReference type="Pfam" id="PF19278"/>
    </source>
</evidence>
<keyword evidence="5" id="KW-1185">Reference proteome</keyword>
<comment type="caution">
    <text evidence="4">The sequence shown here is derived from an EMBL/GenBank/DDBJ whole genome shotgun (WGS) entry which is preliminary data.</text>
</comment>
<dbReference type="AlphaFoldDB" id="A0A4R3LRH7"/>
<dbReference type="RefSeq" id="WP_165933821.1">
    <property type="nucleotide sequence ID" value="NZ_SMAI01000014.1"/>
</dbReference>
<sequence length="679" mass="70976">MTHASAMTRVGIEIGGTFTDLVAMGPEGLTVVKVPSVPRRPDAGVFDALDAAGIAAAAIDELVHGSTVATNAVLERKGARLALIVTEGFRDLLHLQRQDRSRIFDLFYRKPEPLVLRRETLDVRERTLSDGSHAVALDAAETEARIAAFLAGRDCEAVAICLLNAFANPIHELTVRDIVRRLRPDLAVTCSYDVTREFREYERTSTTALSAYVQPVIDGYLGRIKDGLAGRGFSGDLSIMQSNGGRVPAEEMRRSAVTALLSGPAAGVTGAVHQAGLSGHRNIITLDIGGTSSDVCLVHEGRPDLTRESRVDDLPVMMPMIDINTVGAGGGSIVWLDEGGMLRVGPHSAGADPGPACYGRGGARPTLTDAHILCGRIPADATLGAIALDAEAARAAFAPLAAQLGMGVEQLAESAIRIAVANMVAAIRLVSTRRGHDPRDFALVPYGGAGPLHAVAVADALDIETVVVPPSAGVLSAYGLLVADHGFHAGHTRRTPIAAPAPDAVRETVGALVAELDARCDALGLAGARHMAAELDMRFVGQAFELSVPLPLAALPTLTCDDLLAAFEAVHQKIYHHGGGQRGKPVEIVSYRVHLRVPQAHVPALPTPPVDDAGAARPHPMFEDGGAVAGQRVTRGALSAGGGLPGPAVIEDATATIHLPRGWQTAGIVAGNLILTRSR</sequence>